<feature type="domain" description="SecDF P1 head subdomain" evidence="10">
    <location>
        <begin position="164"/>
        <end position="275"/>
    </location>
</feature>
<keyword evidence="12" id="KW-1185">Reference proteome</keyword>
<feature type="signal peptide" evidence="9">
    <location>
        <begin position="1"/>
        <end position="24"/>
    </location>
</feature>
<dbReference type="Gene3D" id="3.30.70.3400">
    <property type="match status" value="1"/>
</dbReference>
<feature type="region of interest" description="Disordered" evidence="8">
    <location>
        <begin position="28"/>
        <end position="54"/>
    </location>
</feature>
<evidence type="ECO:0000256" key="1">
    <source>
        <dbReference type="ARBA" id="ARBA00022448"/>
    </source>
</evidence>
<keyword evidence="1" id="KW-0813">Transport</keyword>
<dbReference type="InterPro" id="IPR022813">
    <property type="entry name" value="SecD/SecF_arch_bac"/>
</dbReference>
<dbReference type="GO" id="GO:0005886">
    <property type="term" value="C:plasma membrane"/>
    <property type="evidence" value="ECO:0007669"/>
    <property type="project" value="TreeGrafter"/>
</dbReference>
<sequence length="286" mass="29690">MRTHRTVTAAALTLALATLAPVLAACSSSDSPADKDAVRAVDPRPSGSTASGRTVATYTPATAMSASDLATTVERLKARAAAFGLDGTRIERHGSLITADAPGDSGDRLRQLAATAELTFRAVKGDRAARPADVRQRFNALTCPATGTPPLSEPLEPMPACDSDTGRKLLLGPVVLDGEDVKSAKSDLNTGGGTDWVINLSFTDRGAQDFATVTTDLSQQTPPADQFAILLDDKILSAPTVQQAITGGEAQITGDFTRQRAENLAALISTGALPVRLTVSDVARQP</sequence>
<keyword evidence="9" id="KW-0732">Signal</keyword>
<dbReference type="PROSITE" id="PS51257">
    <property type="entry name" value="PROKAR_LIPOPROTEIN"/>
    <property type="match status" value="1"/>
</dbReference>
<dbReference type="OrthoDB" id="5122697at2"/>
<accession>A0A1I2B6I2</accession>
<evidence type="ECO:0000256" key="7">
    <source>
        <dbReference type="ARBA" id="ARBA00023136"/>
    </source>
</evidence>
<dbReference type="PANTHER" id="PTHR30081">
    <property type="entry name" value="PROTEIN-EXPORT MEMBRANE PROTEIN SEC"/>
    <property type="match status" value="1"/>
</dbReference>
<gene>
    <name evidence="11" type="ORF">SAMN05216251_103368</name>
</gene>
<evidence type="ECO:0000256" key="4">
    <source>
        <dbReference type="ARBA" id="ARBA00022927"/>
    </source>
</evidence>
<evidence type="ECO:0000256" key="3">
    <source>
        <dbReference type="ARBA" id="ARBA00022692"/>
    </source>
</evidence>
<dbReference type="Pfam" id="PF22599">
    <property type="entry name" value="SecDF_P1_head"/>
    <property type="match status" value="1"/>
</dbReference>
<keyword evidence="6" id="KW-0811">Translocation</keyword>
<dbReference type="InterPro" id="IPR054384">
    <property type="entry name" value="SecDF_P1_head"/>
</dbReference>
<dbReference type="RefSeq" id="WP_093712565.1">
    <property type="nucleotide sequence ID" value="NZ_FONG01000003.1"/>
</dbReference>
<evidence type="ECO:0000259" key="10">
    <source>
        <dbReference type="Pfam" id="PF22599"/>
    </source>
</evidence>
<evidence type="ECO:0000313" key="12">
    <source>
        <dbReference type="Proteomes" id="UP000199323"/>
    </source>
</evidence>
<organism evidence="11 12">
    <name type="scientific">Actinacidiphila alni</name>
    <dbReference type="NCBI Taxonomy" id="380248"/>
    <lineage>
        <taxon>Bacteria</taxon>
        <taxon>Bacillati</taxon>
        <taxon>Actinomycetota</taxon>
        <taxon>Actinomycetes</taxon>
        <taxon>Kitasatosporales</taxon>
        <taxon>Streptomycetaceae</taxon>
        <taxon>Actinacidiphila</taxon>
    </lineage>
</organism>
<dbReference type="Proteomes" id="UP000199323">
    <property type="component" value="Unassembled WGS sequence"/>
</dbReference>
<dbReference type="AlphaFoldDB" id="A0A1I2B6I2"/>
<keyword evidence="3" id="KW-0812">Transmembrane</keyword>
<keyword evidence="5" id="KW-1133">Transmembrane helix</keyword>
<dbReference type="Gene3D" id="3.30.1360.200">
    <property type="match status" value="1"/>
</dbReference>
<evidence type="ECO:0000256" key="9">
    <source>
        <dbReference type="SAM" id="SignalP"/>
    </source>
</evidence>
<evidence type="ECO:0000256" key="6">
    <source>
        <dbReference type="ARBA" id="ARBA00023010"/>
    </source>
</evidence>
<feature type="chain" id="PRO_5011594900" evidence="9">
    <location>
        <begin position="25"/>
        <end position="286"/>
    </location>
</feature>
<feature type="compositionally biased region" description="Basic and acidic residues" evidence="8">
    <location>
        <begin position="32"/>
        <end position="42"/>
    </location>
</feature>
<evidence type="ECO:0000256" key="2">
    <source>
        <dbReference type="ARBA" id="ARBA00022475"/>
    </source>
</evidence>
<dbReference type="GO" id="GO:0015031">
    <property type="term" value="P:protein transport"/>
    <property type="evidence" value="ECO:0007669"/>
    <property type="project" value="UniProtKB-KW"/>
</dbReference>
<evidence type="ECO:0000256" key="8">
    <source>
        <dbReference type="SAM" id="MobiDB-lite"/>
    </source>
</evidence>
<dbReference type="PANTHER" id="PTHR30081:SF1">
    <property type="entry name" value="PROTEIN TRANSLOCASE SUBUNIT SECD"/>
    <property type="match status" value="1"/>
</dbReference>
<keyword evidence="4" id="KW-0653">Protein transport</keyword>
<evidence type="ECO:0000256" key="5">
    <source>
        <dbReference type="ARBA" id="ARBA00022989"/>
    </source>
</evidence>
<keyword evidence="2" id="KW-1003">Cell membrane</keyword>
<dbReference type="EMBL" id="FONG01000003">
    <property type="protein sequence ID" value="SFE51587.1"/>
    <property type="molecule type" value="Genomic_DNA"/>
</dbReference>
<proteinExistence type="predicted"/>
<keyword evidence="7" id="KW-0472">Membrane</keyword>
<evidence type="ECO:0000313" key="11">
    <source>
        <dbReference type="EMBL" id="SFE51587.1"/>
    </source>
</evidence>
<name>A0A1I2B6I2_9ACTN</name>
<reference evidence="11 12" key="1">
    <citation type="submission" date="2016-10" db="EMBL/GenBank/DDBJ databases">
        <authorList>
            <person name="de Groot N.N."/>
        </authorList>
    </citation>
    <scope>NUCLEOTIDE SEQUENCE [LARGE SCALE GENOMIC DNA]</scope>
    <source>
        <strain evidence="11 12">CGMCC 4.3510</strain>
    </source>
</reference>
<protein>
    <submittedName>
        <fullName evidence="11">Preprotein translocase subunit SecD</fullName>
    </submittedName>
</protein>
<dbReference type="STRING" id="380248.SAMN05216251_103368"/>